<accession>A0A2S0UJQ2</accession>
<dbReference type="OrthoDB" id="7691147at2"/>
<name>A0A2S0UJQ2_9RHOB</name>
<reference evidence="2 3" key="1">
    <citation type="submission" date="2018-04" db="EMBL/GenBank/DDBJ databases">
        <title>Genome sequencing of Gemmobacter.</title>
        <authorList>
            <person name="Yi H."/>
            <person name="Baek M.-G."/>
        </authorList>
    </citation>
    <scope>NUCLEOTIDE SEQUENCE [LARGE SCALE GENOMIC DNA]</scope>
    <source>
        <strain evidence="2 3">HYN0069</strain>
    </source>
</reference>
<keyword evidence="1" id="KW-0472">Membrane</keyword>
<keyword evidence="1" id="KW-1133">Transmembrane helix</keyword>
<gene>
    <name evidence="2" type="ORF">HYN69_05565</name>
</gene>
<organism evidence="2 3">
    <name type="scientific">Paragemmobacter aquarius</name>
    <dbReference type="NCBI Taxonomy" id="2169400"/>
    <lineage>
        <taxon>Bacteria</taxon>
        <taxon>Pseudomonadati</taxon>
        <taxon>Pseudomonadota</taxon>
        <taxon>Alphaproteobacteria</taxon>
        <taxon>Rhodobacterales</taxon>
        <taxon>Paracoccaceae</taxon>
        <taxon>Paragemmobacter</taxon>
    </lineage>
</organism>
<feature type="transmembrane region" description="Helical" evidence="1">
    <location>
        <begin position="20"/>
        <end position="46"/>
    </location>
</feature>
<dbReference type="Proteomes" id="UP000244496">
    <property type="component" value="Chromosome"/>
</dbReference>
<keyword evidence="1" id="KW-0812">Transmembrane</keyword>
<evidence type="ECO:0000313" key="3">
    <source>
        <dbReference type="Proteomes" id="UP000244496"/>
    </source>
</evidence>
<sequence length="74" mass="7983">MSDGYFNEKPGRALRSWALYQMLAGAGWGLVFTVAIAAFGLALWGVSLLLPEESKQAPSPYNSSIEIVQHVATV</sequence>
<dbReference type="KEGG" id="geh:HYN69_05565"/>
<dbReference type="RefSeq" id="WP_108434877.1">
    <property type="nucleotide sequence ID" value="NZ_CP028918.1"/>
</dbReference>
<dbReference type="Pfam" id="PF11511">
    <property type="entry name" value="RhodobacterPufX"/>
    <property type="match status" value="1"/>
</dbReference>
<proteinExistence type="predicted"/>
<dbReference type="Gene3D" id="1.20.5.920">
    <property type="entry name" value="rhodobacter sphaeroides pufx membrane protein"/>
    <property type="match status" value="1"/>
</dbReference>
<protein>
    <recommendedName>
        <fullName evidence="4">Intrinsic membrane protein PufX</fullName>
    </recommendedName>
</protein>
<dbReference type="AlphaFoldDB" id="A0A2S0UJQ2"/>
<evidence type="ECO:0000256" key="1">
    <source>
        <dbReference type="SAM" id="Phobius"/>
    </source>
</evidence>
<keyword evidence="3" id="KW-1185">Reference proteome</keyword>
<dbReference type="InterPro" id="IPR020169">
    <property type="entry name" value="Intrinsic_membrane_PufX"/>
</dbReference>
<evidence type="ECO:0008006" key="4">
    <source>
        <dbReference type="Google" id="ProtNLM"/>
    </source>
</evidence>
<evidence type="ECO:0000313" key="2">
    <source>
        <dbReference type="EMBL" id="AWB48054.1"/>
    </source>
</evidence>
<dbReference type="EMBL" id="CP028918">
    <property type="protein sequence ID" value="AWB48054.1"/>
    <property type="molecule type" value="Genomic_DNA"/>
</dbReference>